<accession>A0A0M0K4B3</accession>
<organism evidence="1 2">
    <name type="scientific">Chrysochromulina tobinii</name>
    <dbReference type="NCBI Taxonomy" id="1460289"/>
    <lineage>
        <taxon>Eukaryota</taxon>
        <taxon>Haptista</taxon>
        <taxon>Haptophyta</taxon>
        <taxon>Prymnesiophyceae</taxon>
        <taxon>Prymnesiales</taxon>
        <taxon>Chrysochromulinaceae</taxon>
        <taxon>Chrysochromulina</taxon>
    </lineage>
</organism>
<keyword evidence="2" id="KW-1185">Reference proteome</keyword>
<evidence type="ECO:0000313" key="1">
    <source>
        <dbReference type="EMBL" id="KOO33660.1"/>
    </source>
</evidence>
<evidence type="ECO:0008006" key="3">
    <source>
        <dbReference type="Google" id="ProtNLM"/>
    </source>
</evidence>
<dbReference type="AlphaFoldDB" id="A0A0M0K4B3"/>
<comment type="caution">
    <text evidence="1">The sequence shown here is derived from an EMBL/GenBank/DDBJ whole genome shotgun (WGS) entry which is preliminary data.</text>
</comment>
<name>A0A0M0K4B3_9EUKA</name>
<gene>
    <name evidence="1" type="ORF">Ctob_013307</name>
</gene>
<dbReference type="Proteomes" id="UP000037460">
    <property type="component" value="Unassembled WGS sequence"/>
</dbReference>
<evidence type="ECO:0000313" key="2">
    <source>
        <dbReference type="Proteomes" id="UP000037460"/>
    </source>
</evidence>
<proteinExistence type="predicted"/>
<reference evidence="2" key="1">
    <citation type="journal article" date="2015" name="PLoS Genet.">
        <title>Genome Sequence and Transcriptome Analyses of Chrysochromulina tobin: Metabolic Tools for Enhanced Algal Fitness in the Prominent Order Prymnesiales (Haptophyceae).</title>
        <authorList>
            <person name="Hovde B.T."/>
            <person name="Deodato C.R."/>
            <person name="Hunsperger H.M."/>
            <person name="Ryken S.A."/>
            <person name="Yost W."/>
            <person name="Jha R.K."/>
            <person name="Patterson J."/>
            <person name="Monnat R.J. Jr."/>
            <person name="Barlow S.B."/>
            <person name="Starkenburg S.R."/>
            <person name="Cattolico R.A."/>
        </authorList>
    </citation>
    <scope>NUCLEOTIDE SEQUENCE</scope>
    <source>
        <strain evidence="2">CCMP291</strain>
    </source>
</reference>
<protein>
    <recommendedName>
        <fullName evidence="3">Methyltransferase FkbM domain-containing protein</fullName>
    </recommendedName>
</protein>
<dbReference type="EMBL" id="JWZX01001460">
    <property type="protein sequence ID" value="KOO33660.1"/>
    <property type="molecule type" value="Genomic_DNA"/>
</dbReference>
<sequence>MTNAATILNAVGVATTQRFPGEVLLADRPDLRIPALNKTAAFRGSSGRLADEQPRISSELKVHYRRILREFAHRQISSSEFAQAVGAFSFVEPLAILAILAGADGHELRLNKTLCVVDIGGGGHTPEFLRPFLGTARYLAFDATPRSIKENKLTSGTYFEHYDMVNAIVTPPGLAELLRTHGVPAAPAVLKIDIDSCDCDVLEQALKHFSPSVVVIEFNPAFPPPIRFNLAYQPKMAHNDRGAPSPIFGCSLSYAADVAQRFGYALLQAPIEDAYFVHASRLPLFGSIPREQQLVYAMGNPLGYVYRDFGAGVLSEWAAWRGEQQQLLRVVHSNVSHRIRTANLMQMSEQVHLSVEPWKEIGGPQQ</sequence>
<dbReference type="OrthoDB" id="443429at2759"/>